<dbReference type="RefSeq" id="WP_215583929.1">
    <property type="nucleotide sequence ID" value="NZ_CP073754.1"/>
</dbReference>
<evidence type="ECO:0000313" key="3">
    <source>
        <dbReference type="Proteomes" id="UP000676649"/>
    </source>
</evidence>
<keyword evidence="1" id="KW-0812">Transmembrane</keyword>
<dbReference type="AlphaFoldDB" id="A0A975RA09"/>
<keyword evidence="3" id="KW-1185">Reference proteome</keyword>
<proteinExistence type="predicted"/>
<reference evidence="2" key="1">
    <citation type="submission" date="2021-04" db="EMBL/GenBank/DDBJ databases">
        <title>Draft genome sequence data of methanotrophic Methylovulum sp. strain S1L and Methylomonas sp. strain S2AM isolated from boreal lake water columns.</title>
        <authorList>
            <person name="Rissanen A.J."/>
            <person name="Mangayil R."/>
            <person name="Svenning M.M."/>
            <person name="Khanongnuch R."/>
        </authorList>
    </citation>
    <scope>NUCLEOTIDE SEQUENCE</scope>
    <source>
        <strain evidence="2">S2AM</strain>
    </source>
</reference>
<accession>A0A975RA09</accession>
<name>A0A975RA09_9GAMM</name>
<sequence length="53" mass="5736">MKKSNNLYRDIFTGLCFVAGVFGFVSGEFIVSTVLFGLSSLSSNLDLEHCLSA</sequence>
<gene>
    <name evidence="2" type="ORF">KEF85_05840</name>
</gene>
<organism evidence="2 3">
    <name type="scientific">Methylomonas paludis</name>
    <dbReference type="NCBI Taxonomy" id="1173101"/>
    <lineage>
        <taxon>Bacteria</taxon>
        <taxon>Pseudomonadati</taxon>
        <taxon>Pseudomonadota</taxon>
        <taxon>Gammaproteobacteria</taxon>
        <taxon>Methylococcales</taxon>
        <taxon>Methylococcaceae</taxon>
        <taxon>Methylomonas</taxon>
    </lineage>
</organism>
<dbReference type="KEGG" id="mpad:KEF85_05840"/>
<feature type="transmembrane region" description="Helical" evidence="1">
    <location>
        <begin position="12"/>
        <end position="38"/>
    </location>
</feature>
<dbReference type="EMBL" id="CP073754">
    <property type="protein sequence ID" value="QWF71975.1"/>
    <property type="molecule type" value="Genomic_DNA"/>
</dbReference>
<keyword evidence="1" id="KW-0472">Membrane</keyword>
<keyword evidence="1" id="KW-1133">Transmembrane helix</keyword>
<dbReference type="Proteomes" id="UP000676649">
    <property type="component" value="Chromosome"/>
</dbReference>
<evidence type="ECO:0000313" key="2">
    <source>
        <dbReference type="EMBL" id="QWF71975.1"/>
    </source>
</evidence>
<evidence type="ECO:0000256" key="1">
    <source>
        <dbReference type="SAM" id="Phobius"/>
    </source>
</evidence>
<protein>
    <submittedName>
        <fullName evidence="2">Uncharacterized protein</fullName>
    </submittedName>
</protein>